<feature type="compositionally biased region" description="Basic and acidic residues" evidence="1">
    <location>
        <begin position="316"/>
        <end position="335"/>
    </location>
</feature>
<evidence type="ECO:0000313" key="3">
    <source>
        <dbReference type="Proteomes" id="UP000239563"/>
    </source>
</evidence>
<name>A0A2N8UM74_9BASI</name>
<feature type="region of interest" description="Disordered" evidence="1">
    <location>
        <begin position="305"/>
        <end position="402"/>
    </location>
</feature>
<protein>
    <submittedName>
        <fullName evidence="2">Uncharacterized protein</fullName>
    </submittedName>
</protein>
<accession>A0A2N8UM74</accession>
<gene>
    <name evidence="2" type="ORF">SRS1_16395</name>
</gene>
<evidence type="ECO:0000256" key="1">
    <source>
        <dbReference type="SAM" id="MobiDB-lite"/>
    </source>
</evidence>
<dbReference type="Proteomes" id="UP000239563">
    <property type="component" value="Chromosome XIX"/>
</dbReference>
<feature type="compositionally biased region" description="Polar residues" evidence="1">
    <location>
        <begin position="362"/>
        <end position="374"/>
    </location>
</feature>
<proteinExistence type="predicted"/>
<organism evidence="2 3">
    <name type="scientific">Sporisorium reilianum f. sp. reilianum</name>
    <dbReference type="NCBI Taxonomy" id="72559"/>
    <lineage>
        <taxon>Eukaryota</taxon>
        <taxon>Fungi</taxon>
        <taxon>Dikarya</taxon>
        <taxon>Basidiomycota</taxon>
        <taxon>Ustilaginomycotina</taxon>
        <taxon>Ustilaginomycetes</taxon>
        <taxon>Ustilaginales</taxon>
        <taxon>Ustilaginaceae</taxon>
        <taxon>Sporisorium</taxon>
    </lineage>
</organism>
<sequence>MSDYVFSASDWPPRDESGRRIHYLSDVSKPPLERGVLLSSSRGKPAFPWQRLRHCFEDLESADILNLVQYYLRKEIEEAKRSTVAESLHTAFTLSFPDKIPATVKVFKDKSKAERGCYVSFKTPGSNVKASEIATMATFCDWSADGQPLNCPCYIGLETDEVLQPILFENVSSRRKDRFVSILPEYISEDFCPLQKIQLVDIWEEQARSSENAAWAFHRTILVLVRVETARPDDNSLESIVSQWPGWLHFEDENLIRISYPGRFNFCKDCKHMAQDLEGANRRHLSEECIRIICGLCGHPGHDASNPEAPKIHKTACKEGQRKRQLDRKEKEEARKRQKAAHDAAIGSSTDPADACPANVEGGSTQGEQTQETSLAVEAIAEDRQRWDTVESSVVVKAEGSV</sequence>
<evidence type="ECO:0000313" key="2">
    <source>
        <dbReference type="EMBL" id="SJX65842.1"/>
    </source>
</evidence>
<dbReference type="EMBL" id="LT795072">
    <property type="protein sequence ID" value="SJX65842.1"/>
    <property type="molecule type" value="Genomic_DNA"/>
</dbReference>
<dbReference type="AlphaFoldDB" id="A0A2N8UM74"/>
<reference evidence="2 3" key="1">
    <citation type="submission" date="2017-02" db="EMBL/GenBank/DDBJ databases">
        <authorList>
            <person name="Peterson S.W."/>
        </authorList>
    </citation>
    <scope>NUCLEOTIDE SEQUENCE [LARGE SCALE GENOMIC DNA]</scope>
    <source>
        <strain evidence="2 3">SRS1_H2-8</strain>
    </source>
</reference>